<dbReference type="GO" id="GO:0006094">
    <property type="term" value="P:gluconeogenesis"/>
    <property type="evidence" value="ECO:0007669"/>
    <property type="project" value="InterPro"/>
</dbReference>
<reference evidence="1 2" key="1">
    <citation type="journal article" date="2016" name="Genome Announc.">
        <title>Draft Genome Sequence of the Anaerobic Ammonium-Oxidizing Bacterium 'Candidatus Brocadia sp. 40'.</title>
        <authorList>
            <person name="Ali M."/>
            <person name="Haroon M.F."/>
            <person name="Narita Y."/>
            <person name="Zhang L."/>
            <person name="Rangel Shaw D."/>
            <person name="Okabe S."/>
            <person name="Saikaly P.E."/>
        </authorList>
    </citation>
    <scope>NUCLEOTIDE SEQUENCE [LARGE SCALE GENOMIC DNA]</scope>
    <source>
        <strain evidence="1 2">40</strain>
    </source>
</reference>
<comment type="caution">
    <text evidence="1">The sequence shown here is derived from an EMBL/GenBank/DDBJ whole genome shotgun (WGS) entry which is preliminary data.</text>
</comment>
<evidence type="ECO:0000313" key="1">
    <source>
        <dbReference type="EMBL" id="OQD44705.1"/>
    </source>
</evidence>
<name>A0A1V6LX49_9BACT</name>
<dbReference type="InterPro" id="IPR046348">
    <property type="entry name" value="SIS_dom_sf"/>
</dbReference>
<dbReference type="EMBL" id="MJUW02000119">
    <property type="protein sequence ID" value="OQD44705.1"/>
    <property type="molecule type" value="Genomic_DNA"/>
</dbReference>
<dbReference type="Proteomes" id="UP000242219">
    <property type="component" value="Unassembled WGS sequence"/>
</dbReference>
<dbReference type="Pfam" id="PF00342">
    <property type="entry name" value="PGI"/>
    <property type="match status" value="1"/>
</dbReference>
<accession>A0A1V6LX49</accession>
<dbReference type="GO" id="GO:0097367">
    <property type="term" value="F:carbohydrate derivative binding"/>
    <property type="evidence" value="ECO:0007669"/>
    <property type="project" value="InterPro"/>
</dbReference>
<organism evidence="1 2">
    <name type="scientific">Candidatus Brocadia sapporoensis</name>
    <dbReference type="NCBI Taxonomy" id="392547"/>
    <lineage>
        <taxon>Bacteria</taxon>
        <taxon>Pseudomonadati</taxon>
        <taxon>Planctomycetota</taxon>
        <taxon>Candidatus Brocadiia</taxon>
        <taxon>Candidatus Brocadiales</taxon>
        <taxon>Candidatus Brocadiaceae</taxon>
        <taxon>Candidatus Brocadia</taxon>
    </lineage>
</organism>
<dbReference type="SUPFAM" id="SSF53697">
    <property type="entry name" value="SIS domain"/>
    <property type="match status" value="1"/>
</dbReference>
<dbReference type="AlphaFoldDB" id="A0A1V6LX49"/>
<dbReference type="GO" id="GO:0004347">
    <property type="term" value="F:glucose-6-phosphate isomerase activity"/>
    <property type="evidence" value="ECO:0007669"/>
    <property type="project" value="InterPro"/>
</dbReference>
<proteinExistence type="predicted"/>
<protein>
    <submittedName>
        <fullName evidence="1">Uncharacterized protein</fullName>
    </submittedName>
</protein>
<dbReference type="InterPro" id="IPR001672">
    <property type="entry name" value="G6P_Isomerase"/>
</dbReference>
<sequence>MWYTNLFEAETFAALPYDRYPERFPARLQQLTMGG</sequence>
<keyword evidence="2" id="KW-1185">Reference proteome</keyword>
<evidence type="ECO:0000313" key="2">
    <source>
        <dbReference type="Proteomes" id="UP000242219"/>
    </source>
</evidence>
<dbReference type="Gene3D" id="3.40.50.10490">
    <property type="entry name" value="Glucose-6-phosphate isomerase like protein, domain 1"/>
    <property type="match status" value="1"/>
</dbReference>
<gene>
    <name evidence="1" type="ORF">BIY37_12330</name>
</gene>
<dbReference type="GO" id="GO:0006096">
    <property type="term" value="P:glycolytic process"/>
    <property type="evidence" value="ECO:0007669"/>
    <property type="project" value="InterPro"/>
</dbReference>